<proteinExistence type="inferred from homology"/>
<evidence type="ECO:0000256" key="3">
    <source>
        <dbReference type="SAM" id="MobiDB-lite"/>
    </source>
</evidence>
<evidence type="ECO:0000256" key="1">
    <source>
        <dbReference type="ARBA" id="ARBA00007592"/>
    </source>
</evidence>
<dbReference type="PRINTS" id="PR00146">
    <property type="entry name" value="DHPICSNTHASE"/>
</dbReference>
<evidence type="ECO:0000313" key="5">
    <source>
        <dbReference type="Proteomes" id="UP000199103"/>
    </source>
</evidence>
<dbReference type="Gene3D" id="3.20.20.70">
    <property type="entry name" value="Aldolase class I"/>
    <property type="match status" value="1"/>
</dbReference>
<name>A0A1H1QS61_9ACTN</name>
<dbReference type="SMART" id="SM01130">
    <property type="entry name" value="DHDPS"/>
    <property type="match status" value="1"/>
</dbReference>
<dbReference type="SUPFAM" id="SSF51569">
    <property type="entry name" value="Aldolase"/>
    <property type="match status" value="1"/>
</dbReference>
<feature type="region of interest" description="Disordered" evidence="3">
    <location>
        <begin position="1"/>
        <end position="20"/>
    </location>
</feature>
<accession>A0A1H1QS61</accession>
<organism evidence="4 5">
    <name type="scientific">Microlunatus soli</name>
    <dbReference type="NCBI Taxonomy" id="630515"/>
    <lineage>
        <taxon>Bacteria</taxon>
        <taxon>Bacillati</taxon>
        <taxon>Actinomycetota</taxon>
        <taxon>Actinomycetes</taxon>
        <taxon>Propionibacteriales</taxon>
        <taxon>Propionibacteriaceae</taxon>
        <taxon>Microlunatus</taxon>
    </lineage>
</organism>
<feature type="compositionally biased region" description="Pro residues" evidence="3">
    <location>
        <begin position="1"/>
        <end position="10"/>
    </location>
</feature>
<dbReference type="CDD" id="cd00408">
    <property type="entry name" value="DHDPS-like"/>
    <property type="match status" value="1"/>
</dbReference>
<dbReference type="EMBL" id="LT629772">
    <property type="protein sequence ID" value="SDS26300.1"/>
    <property type="molecule type" value="Genomic_DNA"/>
</dbReference>
<comment type="similarity">
    <text evidence="1">Belongs to the DapA family.</text>
</comment>
<dbReference type="InterPro" id="IPR013785">
    <property type="entry name" value="Aldolase_TIM"/>
</dbReference>
<dbReference type="AlphaFoldDB" id="A0A1H1QS61"/>
<keyword evidence="2" id="KW-0456">Lyase</keyword>
<reference evidence="4 5" key="1">
    <citation type="submission" date="2016-10" db="EMBL/GenBank/DDBJ databases">
        <authorList>
            <person name="de Groot N.N."/>
        </authorList>
    </citation>
    <scope>NUCLEOTIDE SEQUENCE [LARGE SCALE GENOMIC DNA]</scope>
    <source>
        <strain evidence="4 5">DSM 21800</strain>
    </source>
</reference>
<dbReference type="Pfam" id="PF00701">
    <property type="entry name" value="DHDPS"/>
    <property type="match status" value="1"/>
</dbReference>
<dbReference type="PANTHER" id="PTHR12128">
    <property type="entry name" value="DIHYDRODIPICOLINATE SYNTHASE"/>
    <property type="match status" value="1"/>
</dbReference>
<dbReference type="InterPro" id="IPR002220">
    <property type="entry name" value="DapA-like"/>
</dbReference>
<dbReference type="PANTHER" id="PTHR12128:SF66">
    <property type="entry name" value="4-HYDROXY-2-OXOGLUTARATE ALDOLASE, MITOCHONDRIAL"/>
    <property type="match status" value="1"/>
</dbReference>
<evidence type="ECO:0000256" key="2">
    <source>
        <dbReference type="ARBA" id="ARBA00023239"/>
    </source>
</evidence>
<sequence>MPDNPVPETPLPTAAHRTDESPLIISAVPTPFDDHDRVDPDAFADVLSRLPAGHADVLVAGTTGEFPALDRDERRTLTEVAVRAVGADKVITHVGAASLTASDRLAEDAASVGVTRVALLTPYYLPADAEQVVAHFHTFAERHPQLSIYPYLFPDRTGVTVEPETFARLMAPANIVGVKLSGRANDHFDAFRSRLRDDQELYTGDDSRLPTIRDDGGTGVVSGCFPAVPDLLLQAIDEPGRVAEIVGLLGPSIARQKYALQLITGRAWRSRMSMPDLSAPLADQIERLVGRS</sequence>
<gene>
    <name evidence="4" type="ORF">SAMN04489812_1369</name>
</gene>
<keyword evidence="5" id="KW-1185">Reference proteome</keyword>
<dbReference type="GO" id="GO:0008840">
    <property type="term" value="F:4-hydroxy-tetrahydrodipicolinate synthase activity"/>
    <property type="evidence" value="ECO:0007669"/>
    <property type="project" value="TreeGrafter"/>
</dbReference>
<dbReference type="STRING" id="630515.SAMN04489812_1369"/>
<dbReference type="Proteomes" id="UP000199103">
    <property type="component" value="Chromosome I"/>
</dbReference>
<evidence type="ECO:0000313" key="4">
    <source>
        <dbReference type="EMBL" id="SDS26300.1"/>
    </source>
</evidence>
<protein>
    <submittedName>
        <fullName evidence="4">4-hydroxy-tetrahydrodipicolinate synthase</fullName>
    </submittedName>
</protein>